<feature type="transmembrane region" description="Helical" evidence="1">
    <location>
        <begin position="12"/>
        <end position="37"/>
    </location>
</feature>
<organism evidence="2 3">
    <name type="scientific">Plasmodium vivax India VII</name>
    <dbReference type="NCBI Taxonomy" id="1077284"/>
    <lineage>
        <taxon>Eukaryota</taxon>
        <taxon>Sar</taxon>
        <taxon>Alveolata</taxon>
        <taxon>Apicomplexa</taxon>
        <taxon>Aconoidasida</taxon>
        <taxon>Haemosporida</taxon>
        <taxon>Plasmodiidae</taxon>
        <taxon>Plasmodium</taxon>
        <taxon>Plasmodium (Plasmodium)</taxon>
    </lineage>
</organism>
<evidence type="ECO:0008006" key="4">
    <source>
        <dbReference type="Google" id="ProtNLM"/>
    </source>
</evidence>
<protein>
    <recommendedName>
        <fullName evidence="4">Fam-l protein</fullName>
    </recommendedName>
</protein>
<evidence type="ECO:0000313" key="2">
    <source>
        <dbReference type="EMBL" id="KMZ82470.1"/>
    </source>
</evidence>
<keyword evidence="1" id="KW-0812">Transmembrane</keyword>
<dbReference type="Pfam" id="PF12420">
    <property type="entry name" value="DUF3671"/>
    <property type="match status" value="1"/>
</dbReference>
<dbReference type="Proteomes" id="UP000053562">
    <property type="component" value="Unassembled WGS sequence"/>
</dbReference>
<reference evidence="2 3" key="1">
    <citation type="submission" date="2011-08" db="EMBL/GenBank/DDBJ databases">
        <title>The Genome Sequence of Plasmodium vivax India VII.</title>
        <authorList>
            <consortium name="The Broad Institute Genome Sequencing Platform"/>
            <consortium name="The Broad Institute Genome Sequencing Center for Infectious Disease"/>
            <person name="Neafsey D."/>
            <person name="Carlton J."/>
            <person name="Barnwell J."/>
            <person name="Collins W."/>
            <person name="Escalante A."/>
            <person name="Mullikin J."/>
            <person name="Saul A."/>
            <person name="Guigo R."/>
            <person name="Camara F."/>
            <person name="Young S.K."/>
            <person name="Zeng Q."/>
            <person name="Gargeya S."/>
            <person name="Fitzgerald M."/>
            <person name="Haas B."/>
            <person name="Abouelleil A."/>
            <person name="Alvarado L."/>
            <person name="Arachchi H.M."/>
            <person name="Berlin A."/>
            <person name="Brown A."/>
            <person name="Chapman S.B."/>
            <person name="Chen Z."/>
            <person name="Dunbar C."/>
            <person name="Freedman E."/>
            <person name="Gearin G."/>
            <person name="Gellesch M."/>
            <person name="Goldberg J."/>
            <person name="Griggs A."/>
            <person name="Gujja S."/>
            <person name="Heiman D."/>
            <person name="Howarth C."/>
            <person name="Larson L."/>
            <person name="Lui A."/>
            <person name="MacDonald P.J.P."/>
            <person name="Montmayeur A."/>
            <person name="Murphy C."/>
            <person name="Neiman D."/>
            <person name="Pearson M."/>
            <person name="Priest M."/>
            <person name="Roberts A."/>
            <person name="Saif S."/>
            <person name="Shea T."/>
            <person name="Shenoy N."/>
            <person name="Sisk P."/>
            <person name="Stolte C."/>
            <person name="Sykes S."/>
            <person name="Wortman J."/>
            <person name="Nusbaum C."/>
            <person name="Birren B."/>
        </authorList>
    </citation>
    <scope>NUCLEOTIDE SEQUENCE [LARGE SCALE GENOMIC DNA]</scope>
    <source>
        <strain evidence="2 3">India VII</strain>
    </source>
</reference>
<dbReference type="AlphaFoldDB" id="A0A0J9SHI7"/>
<feature type="transmembrane region" description="Helical" evidence="1">
    <location>
        <begin position="249"/>
        <end position="268"/>
    </location>
</feature>
<dbReference type="EMBL" id="KQ234182">
    <property type="protein sequence ID" value="KMZ82470.1"/>
    <property type="molecule type" value="Genomic_DNA"/>
</dbReference>
<name>A0A0J9SHI7_PLAVI</name>
<proteinExistence type="predicted"/>
<keyword evidence="1" id="KW-0472">Membrane</keyword>
<evidence type="ECO:0000256" key="1">
    <source>
        <dbReference type="SAM" id="Phobius"/>
    </source>
</evidence>
<keyword evidence="1" id="KW-1133">Transmembrane helix</keyword>
<sequence>MMRYFSRSYEYLIIFIFAYVIFIFPFNLFMVTEIFILTNNSIYFFWLQNKISKSLENGEIYDIILYGRSHRILAKYGNQKELMYSRFHYETSNNEGNHRLVNKRDNNTYEQLKRAKPNNMEAYLNSFKYRHSKKKGLKKLDCYYEKKLFSSLDKIEKLAKHKNFNHRQIKKMLFKKYGFALIILCLMPLFGLILPIMYYKDTHIRHRCFKIEQEITFNLKNFGEKKEKYKAYLHRTCEFLPDTYVYLNYLFIFSVIILIVLLIIYAIIKIGKYKRIKAGY</sequence>
<accession>A0A0J9SHI7</accession>
<evidence type="ECO:0000313" key="3">
    <source>
        <dbReference type="Proteomes" id="UP000053562"/>
    </source>
</evidence>
<gene>
    <name evidence="2" type="ORF">PVIIG_06085</name>
</gene>
<dbReference type="InterPro" id="IPR022139">
    <property type="entry name" value="Fam-L/Fam-M-like_plasmodium"/>
</dbReference>
<feature type="transmembrane region" description="Helical" evidence="1">
    <location>
        <begin position="177"/>
        <end position="199"/>
    </location>
</feature>